<accession>A0A0E9QM81</accession>
<keyword evidence="1" id="KW-1133">Transmembrane helix</keyword>
<name>A0A0E9QM81_ANGAN</name>
<feature type="transmembrane region" description="Helical" evidence="1">
    <location>
        <begin position="12"/>
        <end position="32"/>
    </location>
</feature>
<reference evidence="2" key="2">
    <citation type="journal article" date="2015" name="Fish Shellfish Immunol.">
        <title>Early steps in the European eel (Anguilla anguilla)-Vibrio vulnificus interaction in the gills: Role of the RtxA13 toxin.</title>
        <authorList>
            <person name="Callol A."/>
            <person name="Pajuelo D."/>
            <person name="Ebbesson L."/>
            <person name="Teles M."/>
            <person name="MacKenzie S."/>
            <person name="Amaro C."/>
        </authorList>
    </citation>
    <scope>NUCLEOTIDE SEQUENCE</scope>
</reference>
<dbReference type="EMBL" id="GBXM01090965">
    <property type="protein sequence ID" value="JAH17612.1"/>
    <property type="molecule type" value="Transcribed_RNA"/>
</dbReference>
<sequence length="33" mass="4380">MRFYVYVNTFLFYYIFVHLYTFMYKYMCVTWLL</sequence>
<protein>
    <submittedName>
        <fullName evidence="2">Uncharacterized protein</fullName>
    </submittedName>
</protein>
<evidence type="ECO:0000256" key="1">
    <source>
        <dbReference type="SAM" id="Phobius"/>
    </source>
</evidence>
<dbReference type="AlphaFoldDB" id="A0A0E9QM81"/>
<evidence type="ECO:0000313" key="2">
    <source>
        <dbReference type="EMBL" id="JAH17612.1"/>
    </source>
</evidence>
<keyword evidence="1" id="KW-0812">Transmembrane</keyword>
<proteinExistence type="predicted"/>
<organism evidence="2">
    <name type="scientific">Anguilla anguilla</name>
    <name type="common">European freshwater eel</name>
    <name type="synonym">Muraena anguilla</name>
    <dbReference type="NCBI Taxonomy" id="7936"/>
    <lineage>
        <taxon>Eukaryota</taxon>
        <taxon>Metazoa</taxon>
        <taxon>Chordata</taxon>
        <taxon>Craniata</taxon>
        <taxon>Vertebrata</taxon>
        <taxon>Euteleostomi</taxon>
        <taxon>Actinopterygii</taxon>
        <taxon>Neopterygii</taxon>
        <taxon>Teleostei</taxon>
        <taxon>Anguilliformes</taxon>
        <taxon>Anguillidae</taxon>
        <taxon>Anguilla</taxon>
    </lineage>
</organism>
<keyword evidence="1" id="KW-0472">Membrane</keyword>
<reference evidence="2" key="1">
    <citation type="submission" date="2014-11" db="EMBL/GenBank/DDBJ databases">
        <authorList>
            <person name="Amaro Gonzalez C."/>
        </authorList>
    </citation>
    <scope>NUCLEOTIDE SEQUENCE</scope>
</reference>